<sequence length="332" mass="39105">MKILKTKGYIFIFLCILLTACTGNWQRWVDSSDEEVKIIRYDEVMDDFVSLNSYSALQRLNSEYSLQTSMLIEDVLAIGNVQDPGIDRKLRAFYQDSIVQGLYREVRRQYSDMDPEEEILSDVFTELKEADSDFVVPIIYTQVCALNESIVINDSLVGVGLDKYLGVDYPLYKNYYYAYQRRTMERSQIVPDILFYYLSDQYGGHHNRTLLQRMIFAGKIHWIIAHLLKKPLAEEMNFTGGRRDWCMQHEKEVWQWLKNNDMLQTTDWVRIMALMEPREYTKSFGEGSADQLGLWLGGQIVECYMKHNRDIRWQELLHTDSETIYKNSGYNP</sequence>
<dbReference type="Proteomes" id="UP000823865">
    <property type="component" value="Unassembled WGS sequence"/>
</dbReference>
<reference evidence="1" key="2">
    <citation type="submission" date="2021-04" db="EMBL/GenBank/DDBJ databases">
        <authorList>
            <person name="Gilroy R."/>
        </authorList>
    </citation>
    <scope>NUCLEOTIDE SEQUENCE</scope>
    <source>
        <strain evidence="1">G3-2149</strain>
    </source>
</reference>
<dbReference type="PROSITE" id="PS51257">
    <property type="entry name" value="PROKAR_LIPOPROTEIN"/>
    <property type="match status" value="1"/>
</dbReference>
<comment type="caution">
    <text evidence="1">The sequence shown here is derived from an EMBL/GenBank/DDBJ whole genome shotgun (WGS) entry which is preliminary data.</text>
</comment>
<protein>
    <submittedName>
        <fullName evidence="1">Gliding motility lipoprotein GldB</fullName>
    </submittedName>
</protein>
<evidence type="ECO:0000313" key="2">
    <source>
        <dbReference type="Proteomes" id="UP000823865"/>
    </source>
</evidence>
<dbReference type="Pfam" id="PF25594">
    <property type="entry name" value="GldB_lipo"/>
    <property type="match status" value="1"/>
</dbReference>
<evidence type="ECO:0000313" key="1">
    <source>
        <dbReference type="EMBL" id="MBU3852579.1"/>
    </source>
</evidence>
<dbReference type="InterPro" id="IPR019853">
    <property type="entry name" value="GldB-like"/>
</dbReference>
<gene>
    <name evidence="1" type="ORF">H9789_01885</name>
</gene>
<proteinExistence type="predicted"/>
<name>A0A9E2L4K6_9BACT</name>
<accession>A0A9E2L4K6</accession>
<dbReference type="AlphaFoldDB" id="A0A9E2L4K6"/>
<keyword evidence="1" id="KW-0449">Lipoprotein</keyword>
<reference evidence="1" key="1">
    <citation type="journal article" date="2021" name="PeerJ">
        <title>Extensive microbial diversity within the chicken gut microbiome revealed by metagenomics and culture.</title>
        <authorList>
            <person name="Gilroy R."/>
            <person name="Ravi A."/>
            <person name="Getino M."/>
            <person name="Pursley I."/>
            <person name="Horton D.L."/>
            <person name="Alikhan N.F."/>
            <person name="Baker D."/>
            <person name="Gharbi K."/>
            <person name="Hall N."/>
            <person name="Watson M."/>
            <person name="Adriaenssens E.M."/>
            <person name="Foster-Nyarko E."/>
            <person name="Jarju S."/>
            <person name="Secka A."/>
            <person name="Antonio M."/>
            <person name="Oren A."/>
            <person name="Chaudhuri R.R."/>
            <person name="La Ragione R."/>
            <person name="Hildebrand F."/>
            <person name="Pallen M.J."/>
        </authorList>
    </citation>
    <scope>NUCLEOTIDE SEQUENCE</scope>
    <source>
        <strain evidence="1">G3-2149</strain>
    </source>
</reference>
<organism evidence="1 2">
    <name type="scientific">Candidatus Paraprevotella stercoravium</name>
    <dbReference type="NCBI Taxonomy" id="2838725"/>
    <lineage>
        <taxon>Bacteria</taxon>
        <taxon>Pseudomonadati</taxon>
        <taxon>Bacteroidota</taxon>
        <taxon>Bacteroidia</taxon>
        <taxon>Bacteroidales</taxon>
        <taxon>Prevotellaceae</taxon>
        <taxon>Paraprevotella</taxon>
    </lineage>
</organism>
<dbReference type="EMBL" id="JAHLFU010000032">
    <property type="protein sequence ID" value="MBU3852579.1"/>
    <property type="molecule type" value="Genomic_DNA"/>
</dbReference>